<dbReference type="EC" id="3.4.17.21" evidence="6"/>
<feature type="signal peptide" evidence="2">
    <location>
        <begin position="1"/>
        <end position="29"/>
    </location>
</feature>
<dbReference type="InterPro" id="IPR039373">
    <property type="entry name" value="Peptidase_M28B"/>
</dbReference>
<evidence type="ECO:0000259" key="5">
    <source>
        <dbReference type="Pfam" id="PF04389"/>
    </source>
</evidence>
<dbReference type="FunFam" id="3.40.630.10:FF:000101">
    <property type="entry name" value="N-acetylated alpha-linked acidic dipeptidase like 1"/>
    <property type="match status" value="1"/>
</dbReference>
<dbReference type="Pfam" id="PF04253">
    <property type="entry name" value="TFR_dimer"/>
    <property type="match status" value="1"/>
</dbReference>
<evidence type="ECO:0000256" key="1">
    <source>
        <dbReference type="ARBA" id="ARBA00005634"/>
    </source>
</evidence>
<proteinExistence type="inferred from homology"/>
<keyword evidence="2" id="KW-0732">Signal</keyword>
<evidence type="ECO:0000259" key="4">
    <source>
        <dbReference type="Pfam" id="PF04253"/>
    </source>
</evidence>
<dbReference type="Proteomes" id="UP000538666">
    <property type="component" value="Unassembled WGS sequence"/>
</dbReference>
<dbReference type="InterPro" id="IPR036757">
    <property type="entry name" value="TFR-like_dimer_dom_sf"/>
</dbReference>
<dbReference type="Gene3D" id="1.20.930.40">
    <property type="entry name" value="Transferrin receptor-like, dimerisation domain"/>
    <property type="match status" value="1"/>
</dbReference>
<evidence type="ECO:0000313" key="7">
    <source>
        <dbReference type="Proteomes" id="UP000538666"/>
    </source>
</evidence>
<dbReference type="CDD" id="cd02121">
    <property type="entry name" value="PA_GCPII_like"/>
    <property type="match status" value="1"/>
</dbReference>
<protein>
    <submittedName>
        <fullName evidence="6">N-acetylated-alpha-linked acidic dipeptidase</fullName>
        <ecNumber evidence="6">3.4.17.21</ecNumber>
    </submittedName>
</protein>
<dbReference type="EMBL" id="JACHEK010000003">
    <property type="protein sequence ID" value="MBB6143961.1"/>
    <property type="molecule type" value="Genomic_DNA"/>
</dbReference>
<feature type="chain" id="PRO_5032703200" evidence="2">
    <location>
        <begin position="30"/>
        <end position="726"/>
    </location>
</feature>
<dbReference type="Pfam" id="PF02225">
    <property type="entry name" value="PA"/>
    <property type="match status" value="1"/>
</dbReference>
<name>A0A841JYA9_9BACT</name>
<sequence length="726" mass="78817">MVRPLVDLLARHRSISLYCAASLLPFALAAQTAPTPQNVFGYKDFSAQAKIDQTFLAVPDAKLAGDELKMLTAAPHIAGSKEDHDTAEYVAAKFKAAGLETSIVPYKVWINLPVEMKIVATSANGTQLMSGPTREHVEGDPYQDDPRVVMPFNGSSPSGDVTGDVVYANYGRPEDFQKLSQQGVNVSGKIVLVRYGGNFRGVKVYIAQQKGAAGVIIYSDPWDDGYYRGDKYPNGPYRPETGVQRGAVQYLFKYPGDATTPGIASTLDLPMSKRTPPEQAASQPTIPSIPISYHDAAPILENLKGAQVPREWQGALPFTYHMGGDGAVKVHLVAKQDYQYRVIWDVIGRIKGTDFPDEWVVAGNHRDAWVYGAVDPNSGTAAMLEAVHGIGALLQQGWKPKRTIVFGSWDAEEEGLIGSTEWAEDNAQPLEHAVAYFNTDVGVGGPSFEASAVPSLKEFVRDVTKEVPSPKGGTVYQQWKKAQADSDSQRHVNNGFNEHGRANAHVNDDVMVGDLGSGSDYTPFIQHLGVPSTDIGSSGPYGVYHSVFDNYKWFVMNADPTFVYEQQQARVFGLEVLHMADTDVLPYDYVNYGKEISEYLEAAQKKAQTDGVTLDVNAAETAAKRFADAAAAVKQKQDRPEGNEVQLNNQLRATEGDFLSAAGLPGRSWFKHTVYAPGEYTGYAAVVIPGVNEAIDAKNAAQAQSQLATLTEAINRAAETLEKAAK</sequence>
<dbReference type="PANTHER" id="PTHR10404">
    <property type="entry name" value="N-ACETYLATED-ALPHA-LINKED ACIDIC DIPEPTIDASE"/>
    <property type="match status" value="1"/>
</dbReference>
<feature type="domain" description="Transferrin receptor-like dimerisation" evidence="4">
    <location>
        <begin position="616"/>
        <end position="722"/>
    </location>
</feature>
<dbReference type="SUPFAM" id="SSF53187">
    <property type="entry name" value="Zn-dependent exopeptidases"/>
    <property type="match status" value="1"/>
</dbReference>
<organism evidence="6 7">
    <name type="scientific">Silvibacterium bohemicum</name>
    <dbReference type="NCBI Taxonomy" id="1577686"/>
    <lineage>
        <taxon>Bacteria</taxon>
        <taxon>Pseudomonadati</taxon>
        <taxon>Acidobacteriota</taxon>
        <taxon>Terriglobia</taxon>
        <taxon>Terriglobales</taxon>
        <taxon>Acidobacteriaceae</taxon>
        <taxon>Silvibacterium</taxon>
    </lineage>
</organism>
<dbReference type="InterPro" id="IPR007484">
    <property type="entry name" value="Peptidase_M28"/>
</dbReference>
<feature type="domain" description="PA" evidence="3">
    <location>
        <begin position="161"/>
        <end position="249"/>
    </location>
</feature>
<accession>A0A841JYA9</accession>
<keyword evidence="6" id="KW-0378">Hydrolase</keyword>
<dbReference type="InterPro" id="IPR007365">
    <property type="entry name" value="TFR-like_dimer_dom"/>
</dbReference>
<comment type="similarity">
    <text evidence="1">Belongs to the peptidase M28 family. M28B subfamily.</text>
</comment>
<dbReference type="Gene3D" id="3.50.30.30">
    <property type="match status" value="1"/>
</dbReference>
<comment type="caution">
    <text evidence="6">The sequence shown here is derived from an EMBL/GenBank/DDBJ whole genome shotgun (WGS) entry which is preliminary data.</text>
</comment>
<feature type="domain" description="Peptidase M28" evidence="5">
    <location>
        <begin position="346"/>
        <end position="496"/>
    </location>
</feature>
<evidence type="ECO:0000256" key="2">
    <source>
        <dbReference type="SAM" id="SignalP"/>
    </source>
</evidence>
<keyword evidence="6" id="KW-0121">Carboxypeptidase</keyword>
<reference evidence="6 7" key="1">
    <citation type="submission" date="2020-08" db="EMBL/GenBank/DDBJ databases">
        <title>Genomic Encyclopedia of Type Strains, Phase IV (KMG-IV): sequencing the most valuable type-strain genomes for metagenomic binning, comparative biology and taxonomic classification.</title>
        <authorList>
            <person name="Goeker M."/>
        </authorList>
    </citation>
    <scope>NUCLEOTIDE SEQUENCE [LARGE SCALE GENOMIC DNA]</scope>
    <source>
        <strain evidence="6 7">DSM 103733</strain>
    </source>
</reference>
<evidence type="ECO:0000313" key="6">
    <source>
        <dbReference type="EMBL" id="MBB6143961.1"/>
    </source>
</evidence>
<dbReference type="GO" id="GO:0004181">
    <property type="term" value="F:metallocarboxypeptidase activity"/>
    <property type="evidence" value="ECO:0007669"/>
    <property type="project" value="UniProtKB-EC"/>
</dbReference>
<dbReference type="Gene3D" id="3.40.630.10">
    <property type="entry name" value="Zn peptidases"/>
    <property type="match status" value="1"/>
</dbReference>
<dbReference type="SUPFAM" id="SSF47672">
    <property type="entry name" value="Transferrin receptor-like dimerisation domain"/>
    <property type="match status" value="1"/>
</dbReference>
<evidence type="ECO:0000259" key="3">
    <source>
        <dbReference type="Pfam" id="PF02225"/>
    </source>
</evidence>
<keyword evidence="6" id="KW-0645">Protease</keyword>
<dbReference type="RefSeq" id="WP_260315286.1">
    <property type="nucleotide sequence ID" value="NZ_JACHEK010000003.1"/>
</dbReference>
<dbReference type="PANTHER" id="PTHR10404:SF46">
    <property type="entry name" value="VACUOLAR PROTEIN SORTING-ASSOCIATED PROTEIN 70"/>
    <property type="match status" value="1"/>
</dbReference>
<dbReference type="CDD" id="cd08022">
    <property type="entry name" value="M28_PSMA_like"/>
    <property type="match status" value="1"/>
</dbReference>
<dbReference type="Pfam" id="PF04389">
    <property type="entry name" value="Peptidase_M28"/>
    <property type="match status" value="1"/>
</dbReference>
<dbReference type="InterPro" id="IPR003137">
    <property type="entry name" value="PA_domain"/>
</dbReference>
<dbReference type="AlphaFoldDB" id="A0A841JYA9"/>
<dbReference type="SUPFAM" id="SSF52025">
    <property type="entry name" value="PA domain"/>
    <property type="match status" value="1"/>
</dbReference>
<keyword evidence="7" id="KW-1185">Reference proteome</keyword>
<gene>
    <name evidence="6" type="ORF">HNQ77_001910</name>
</gene>
<dbReference type="InterPro" id="IPR046450">
    <property type="entry name" value="PA_dom_sf"/>
</dbReference>